<dbReference type="Proteomes" id="UP001203607">
    <property type="component" value="Unassembled WGS sequence"/>
</dbReference>
<dbReference type="PANTHER" id="PTHR36842:SF1">
    <property type="entry name" value="PROTEIN TOLB"/>
    <property type="match status" value="1"/>
</dbReference>
<dbReference type="Gene3D" id="2.120.10.30">
    <property type="entry name" value="TolB, C-terminal domain"/>
    <property type="match status" value="3"/>
</dbReference>
<evidence type="ECO:0000256" key="1">
    <source>
        <dbReference type="ARBA" id="ARBA00009820"/>
    </source>
</evidence>
<comment type="caution">
    <text evidence="3">The sequence shown here is derived from an EMBL/GenBank/DDBJ whole genome shotgun (WGS) entry which is preliminary data.</text>
</comment>
<dbReference type="EMBL" id="JAMFMA010000004">
    <property type="protein sequence ID" value="MCL6275484.1"/>
    <property type="molecule type" value="Genomic_DNA"/>
</dbReference>
<dbReference type="InterPro" id="IPR011659">
    <property type="entry name" value="WD40"/>
</dbReference>
<proteinExistence type="inferred from homology"/>
<name>A0ABT0PVS9_9FLAO</name>
<gene>
    <name evidence="3" type="ORF">M3P19_15830</name>
</gene>
<evidence type="ECO:0000313" key="3">
    <source>
        <dbReference type="EMBL" id="MCL6275484.1"/>
    </source>
</evidence>
<reference evidence="3 4" key="1">
    <citation type="submission" date="2022-05" db="EMBL/GenBank/DDBJ databases">
        <authorList>
            <person name="Park J.-S."/>
        </authorList>
    </citation>
    <scope>NUCLEOTIDE SEQUENCE [LARGE SCALE GENOMIC DNA]</scope>
    <source>
        <strain evidence="3 4">2012CJ35-5</strain>
    </source>
</reference>
<comment type="similarity">
    <text evidence="1">Belongs to the TolB family.</text>
</comment>
<keyword evidence="2" id="KW-0732">Signal</keyword>
<feature type="chain" id="PRO_5046073899" evidence="2">
    <location>
        <begin position="24"/>
        <end position="331"/>
    </location>
</feature>
<dbReference type="SUPFAM" id="SSF82171">
    <property type="entry name" value="DPP6 N-terminal domain-like"/>
    <property type="match status" value="1"/>
</dbReference>
<evidence type="ECO:0000256" key="2">
    <source>
        <dbReference type="SAM" id="SignalP"/>
    </source>
</evidence>
<keyword evidence="4" id="KW-1185">Reference proteome</keyword>
<protein>
    <submittedName>
        <fullName evidence="3">DPP IV N-terminal domain-containing protein</fullName>
    </submittedName>
</protein>
<sequence length="331" mass="37709">MKNTVISQRLHAFQLFLMLFAMASCTAQSKKQERIYFDSEAKNKRYPTFEIFSMNPDGSNWKQHTFDAVLRRANTSPKFSPDGKKVIFGTYKYGGYKIAMANSDFTNQEKFSKGPHYSYVGSWSPDGTKVLYNKVDTEKGPYFQGDFEIFMMDLNTGSDTNVSRTKGADSGPTWSPDGSKILFGSDRSGNSDIYTMNEKGQAVFNLTNTPNQDEFGFSWSPDGSKIAFYVLERKSNKKYIDLYIMNSDGTERKNLTNNQSAKRNLFVPYYEGAPPIFYGTSWSPDGERIAFSSKRNSKKFQIFTIHQNGGNLKQLTNNEANNVFPNWHLEQ</sequence>
<feature type="signal peptide" evidence="2">
    <location>
        <begin position="1"/>
        <end position="23"/>
    </location>
</feature>
<evidence type="ECO:0000313" key="4">
    <source>
        <dbReference type="Proteomes" id="UP001203607"/>
    </source>
</evidence>
<accession>A0ABT0PVS9</accession>
<dbReference type="InterPro" id="IPR011042">
    <property type="entry name" value="6-blade_b-propeller_TolB-like"/>
</dbReference>
<organism evidence="3 4">
    <name type="scientific">Flagellimonas spongiicola</name>
    <dbReference type="NCBI Taxonomy" id="2942208"/>
    <lineage>
        <taxon>Bacteria</taxon>
        <taxon>Pseudomonadati</taxon>
        <taxon>Bacteroidota</taxon>
        <taxon>Flavobacteriia</taxon>
        <taxon>Flavobacteriales</taxon>
        <taxon>Flavobacteriaceae</taxon>
        <taxon>Flagellimonas</taxon>
    </lineage>
</organism>
<dbReference type="PANTHER" id="PTHR36842">
    <property type="entry name" value="PROTEIN TOLB HOMOLOG"/>
    <property type="match status" value="1"/>
</dbReference>
<dbReference type="Pfam" id="PF07676">
    <property type="entry name" value="PD40"/>
    <property type="match status" value="4"/>
</dbReference>
<dbReference type="RefSeq" id="WP_249658667.1">
    <property type="nucleotide sequence ID" value="NZ_JAMFMA010000004.1"/>
</dbReference>
<dbReference type="PROSITE" id="PS51257">
    <property type="entry name" value="PROKAR_LIPOPROTEIN"/>
    <property type="match status" value="1"/>
</dbReference>